<dbReference type="Proteomes" id="UP000243650">
    <property type="component" value="Unassembled WGS sequence"/>
</dbReference>
<keyword evidence="3" id="KW-1185">Reference proteome</keyword>
<evidence type="ECO:0000313" key="3">
    <source>
        <dbReference type="Proteomes" id="UP000243650"/>
    </source>
</evidence>
<protein>
    <submittedName>
        <fullName evidence="2">Uncharacterized protein</fullName>
    </submittedName>
</protein>
<evidence type="ECO:0000313" key="2">
    <source>
        <dbReference type="EMBL" id="PRO66326.1"/>
    </source>
</evidence>
<keyword evidence="1" id="KW-0472">Membrane</keyword>
<dbReference type="AlphaFoldDB" id="A0A2P6MJ72"/>
<reference evidence="2 3" key="1">
    <citation type="submission" date="2018-03" db="EMBL/GenBank/DDBJ databases">
        <title>Bacillus urumqiensis sp. nov., a moderately haloalkaliphilic bacterium isolated from a salt lake.</title>
        <authorList>
            <person name="Zhao B."/>
            <person name="Liao Z."/>
        </authorList>
    </citation>
    <scope>NUCLEOTIDE SEQUENCE [LARGE SCALE GENOMIC DNA]</scope>
    <source>
        <strain evidence="2 3">BZ-SZ-XJ18</strain>
    </source>
</reference>
<organism evidence="2 3">
    <name type="scientific">Alkalicoccus urumqiensis</name>
    <name type="common">Bacillus urumqiensis</name>
    <dbReference type="NCBI Taxonomy" id="1548213"/>
    <lineage>
        <taxon>Bacteria</taxon>
        <taxon>Bacillati</taxon>
        <taxon>Bacillota</taxon>
        <taxon>Bacilli</taxon>
        <taxon>Bacillales</taxon>
        <taxon>Bacillaceae</taxon>
        <taxon>Alkalicoccus</taxon>
    </lineage>
</organism>
<dbReference type="EMBL" id="PVNS01000004">
    <property type="protein sequence ID" value="PRO66326.1"/>
    <property type="molecule type" value="Genomic_DNA"/>
</dbReference>
<feature type="transmembrane region" description="Helical" evidence="1">
    <location>
        <begin position="12"/>
        <end position="31"/>
    </location>
</feature>
<accession>A0A2P6MJ72</accession>
<keyword evidence="1" id="KW-1133">Transmembrane helix</keyword>
<keyword evidence="1" id="KW-0812">Transmembrane</keyword>
<sequence>MVKLKNFFHIVLYWLLPLFTQVLYSVNLYFLKAPRAILAEEERSGIMNWIRTLLWINFLGSIGAIIVYAVTRNMLSYREDFLLFAGLFAAVSGVGLLLERSIER</sequence>
<feature type="transmembrane region" description="Helical" evidence="1">
    <location>
        <begin position="81"/>
        <end position="98"/>
    </location>
</feature>
<feature type="transmembrane region" description="Helical" evidence="1">
    <location>
        <begin position="52"/>
        <end position="69"/>
    </location>
</feature>
<evidence type="ECO:0000256" key="1">
    <source>
        <dbReference type="SAM" id="Phobius"/>
    </source>
</evidence>
<gene>
    <name evidence="2" type="ORF">C6I21_05850</name>
</gene>
<proteinExistence type="predicted"/>
<name>A0A2P6MJ72_ALKUR</name>
<comment type="caution">
    <text evidence="2">The sequence shown here is derived from an EMBL/GenBank/DDBJ whole genome shotgun (WGS) entry which is preliminary data.</text>
</comment>